<dbReference type="SUPFAM" id="SSF56300">
    <property type="entry name" value="Metallo-dependent phosphatases"/>
    <property type="match status" value="1"/>
</dbReference>
<organism evidence="2">
    <name type="scientific">Corethron hystrix</name>
    <dbReference type="NCBI Taxonomy" id="216773"/>
    <lineage>
        <taxon>Eukaryota</taxon>
        <taxon>Sar</taxon>
        <taxon>Stramenopiles</taxon>
        <taxon>Ochrophyta</taxon>
        <taxon>Bacillariophyta</taxon>
        <taxon>Coscinodiscophyceae</taxon>
        <taxon>Corethrophycidae</taxon>
        <taxon>Corethrales</taxon>
        <taxon>Corethraceae</taxon>
        <taxon>Corethron</taxon>
    </lineage>
</organism>
<protein>
    <recommendedName>
        <fullName evidence="3">Calcineurin-like phosphoesterase domain-containing protein</fullName>
    </recommendedName>
</protein>
<dbReference type="EMBL" id="HBFR01041930">
    <property type="protein sequence ID" value="CAD8903432.1"/>
    <property type="molecule type" value="Transcribed_RNA"/>
</dbReference>
<evidence type="ECO:0008006" key="3">
    <source>
        <dbReference type="Google" id="ProtNLM"/>
    </source>
</evidence>
<accession>A0A7S1C1C8</accession>
<dbReference type="Gene3D" id="3.60.21.10">
    <property type="match status" value="1"/>
</dbReference>
<reference evidence="2" key="1">
    <citation type="submission" date="2021-01" db="EMBL/GenBank/DDBJ databases">
        <authorList>
            <person name="Corre E."/>
            <person name="Pelletier E."/>
            <person name="Niang G."/>
            <person name="Scheremetjew M."/>
            <person name="Finn R."/>
            <person name="Kale V."/>
            <person name="Holt S."/>
            <person name="Cochrane G."/>
            <person name="Meng A."/>
            <person name="Brown T."/>
            <person name="Cohen L."/>
        </authorList>
    </citation>
    <scope>NUCLEOTIDE SEQUENCE</scope>
    <source>
        <strain evidence="2">308</strain>
    </source>
</reference>
<feature type="compositionally biased region" description="Basic and acidic residues" evidence="1">
    <location>
        <begin position="45"/>
        <end position="55"/>
    </location>
</feature>
<feature type="compositionally biased region" description="Polar residues" evidence="1">
    <location>
        <begin position="56"/>
        <end position="68"/>
    </location>
</feature>
<evidence type="ECO:0000256" key="1">
    <source>
        <dbReference type="SAM" id="MobiDB-lite"/>
    </source>
</evidence>
<proteinExistence type="predicted"/>
<evidence type="ECO:0000313" key="2">
    <source>
        <dbReference type="EMBL" id="CAD8903432.1"/>
    </source>
</evidence>
<dbReference type="InterPro" id="IPR029052">
    <property type="entry name" value="Metallo-depent_PP-like"/>
</dbReference>
<gene>
    <name evidence="2" type="ORF">CHYS00102_LOCUS30652</name>
</gene>
<sequence length="1626" mass="181144">MLSEKKDNIDEDDDSVQKNGENKSCEDMSLSSISSYKPPRRRHVEKNDSNTEDKSSQFFPTEENATSGGNDGINSVEREKSNLLVTATIDERLTIAERFSGDIVNLGTKTMNISHQENDCTSTMKTWERPPKPFFSADDNCDNISLPRNKKGNSGDGDSSLSSPCITVIEENMNVEKTSTSSLKTMHAQKSDYCDNDNDDDRIYCDHEDSYSRSTNALTMPTTLNFLTEEGFPPPTSSSVSICYQDVDANFNLQEQNFLTNLPSSHQYHRCAIKKTMTVTEAETVTAIATTPAITTATVTAICSSSDKKDTVIRNEGDNIDDNDSSLPSLSITTSNRDMHVEEDTLTTFLETIDVHRSDDGDYDNDDNRIYVNKDSHNCSLDTLMMTTTSNLLTKEDSLSSASTVSIYCQDVDANLNLLEQNLPANLPLFHQYHLGVEEKTTTMRASVAAMDSNSGEQDTAILSLSGTPFQEKMYNKNITEDGTYHSESGDSRCCGNTAAAAPKITEVLDRLKNKEFLQTCSVVHDGKGDSDNIMCSGNIVTGQDSQQIGNKDVEKSGCCLPMTAGLMQKNESKKSLLSCKIGTTVIDSNMSKEMEEQALKIKNELHNFSTKTVSLSKLKHEEDMNADDKVITKKDEESTLPMIMDDKHISPSALHVVLSDIVDDGNTGCGDNIQTGQDSRKMFDKSDKELDVFSSELIMPSLMKNNDPEKGLISFETDISNKCISSSTCSVVYDGKIDSADIICNDGQDSSKSTASIERDASELKHISCTTDATERDNDELKELKAPISKIKHDLPSFSIEATSLLKLEHGENMMNDDVFTTCEEEHFPTTISTLDEKCISRPTCSVLHDGKVNGDSIICHANILTSQDISKTADTDGDESDCFLSTLMVTQLIEKNDQEKGLLYCKTAMTEEGNYSLENLERSDLTIKNKFKMFGGCRCGTICTFVMATLMIVCIFVACWFRQKESFKINDQAISSANANGTLQQNSTKDNETEWYPSAIPNPSFIPPFPSTSASSSDTPILPILTPINSKQSFPPVVGLLSTIPSFKLSTSFKPSTMPSFESFDMPSFEPSAIELSLPSLQPSTTKPPFLKPPNTISSDVTSFGVDNNDVSINKIQQSSLKIAFVGDTGMGDPLYKGYGNVTMAMIEDLGADLVVYVGDFDYWGRCWEKYIIHTPFTATPKDGISRTFKEGEPLMRLQWREGAEYNSWGDPTSYGWELGILPPWYSDNYSGNDNIDMLLNADGSEIFHRIVVSDDSWWYKFVPHLSNVTGWCDDILDGEDAGPWDGPWEWMKFIRGYSFDFLAASGNHEVVTYSDGSGGNPEIWAAHQNYMYQLYKERILDTRRGTCRGYHDDTDGGTVEEYGERYSCLYGDHHFLFLGWYEGSDDSNTQEAQNNRNISVAFIEKEFSRTDSRAMNIRWRYCVHHRTSQKLTSGGLKNEGNMNLSNILNACMRYGALLISGHHHVYQRTKLLDNVGNTEGENPNVANDQSLLIEGRTMSIGVGNGGYQGPCSGKYAGRNWQKICIGGKKERGAVIATFNKEEPWKAEFTYYNSFSGREEDKFKLESKLPGWKNGIGHRLLGQREKSQEKWASQHVGTLESQDWYEPYPYGTRRRPFNPQLEFQ</sequence>
<name>A0A7S1C1C8_9STRA</name>
<feature type="region of interest" description="Disordered" evidence="1">
    <location>
        <begin position="1"/>
        <end position="75"/>
    </location>
</feature>